<dbReference type="Pfam" id="PF01042">
    <property type="entry name" value="Ribonuc_L-PSP"/>
    <property type="match status" value="1"/>
</dbReference>
<name>A0AA41PZA9_9ACTN</name>
<organism evidence="2 3">
    <name type="scientific">Yinghuangia soli</name>
    <dbReference type="NCBI Taxonomy" id="2908204"/>
    <lineage>
        <taxon>Bacteria</taxon>
        <taxon>Bacillati</taxon>
        <taxon>Actinomycetota</taxon>
        <taxon>Actinomycetes</taxon>
        <taxon>Kitasatosporales</taxon>
        <taxon>Streptomycetaceae</taxon>
        <taxon>Yinghuangia</taxon>
    </lineage>
</organism>
<dbReference type="PANTHER" id="PTHR11803:SF58">
    <property type="entry name" value="PROTEIN HMF1-RELATED"/>
    <property type="match status" value="1"/>
</dbReference>
<dbReference type="CDD" id="cd00448">
    <property type="entry name" value="YjgF_YER057c_UK114_family"/>
    <property type="match status" value="1"/>
</dbReference>
<comment type="caution">
    <text evidence="2">The sequence shown here is derived from an EMBL/GenBank/DDBJ whole genome shotgun (WGS) entry which is preliminary data.</text>
</comment>
<dbReference type="RefSeq" id="WP_235052511.1">
    <property type="nucleotide sequence ID" value="NZ_JAKFHA010000006.1"/>
</dbReference>
<gene>
    <name evidence="2" type="ORF">LZ495_14145</name>
</gene>
<dbReference type="InterPro" id="IPR006175">
    <property type="entry name" value="YjgF/YER057c/UK114"/>
</dbReference>
<evidence type="ECO:0000313" key="2">
    <source>
        <dbReference type="EMBL" id="MCF2528352.1"/>
    </source>
</evidence>
<dbReference type="GO" id="GO:0005829">
    <property type="term" value="C:cytosol"/>
    <property type="evidence" value="ECO:0007669"/>
    <property type="project" value="TreeGrafter"/>
</dbReference>
<dbReference type="Proteomes" id="UP001165378">
    <property type="component" value="Unassembled WGS sequence"/>
</dbReference>
<sequence>MPHTLSNPAGLHNPVDYGYSHVASVPKADLVFVAGQYASDETGHVVADDFAAQVEQSFANIGRALAAQGLGFGDVVQLRTFIVDHDESKLGALLAVISRIWGDRPPTQTLLGVAALALPDMKFEVDAVAARH</sequence>
<keyword evidence="3" id="KW-1185">Reference proteome</keyword>
<evidence type="ECO:0000313" key="3">
    <source>
        <dbReference type="Proteomes" id="UP001165378"/>
    </source>
</evidence>
<dbReference type="PANTHER" id="PTHR11803">
    <property type="entry name" value="2-IMINOBUTANOATE/2-IMINOPROPANOATE DEAMINASE RIDA"/>
    <property type="match status" value="1"/>
</dbReference>
<accession>A0AA41PZA9</accession>
<dbReference type="AlphaFoldDB" id="A0AA41PZA9"/>
<dbReference type="InterPro" id="IPR035959">
    <property type="entry name" value="RutC-like_sf"/>
</dbReference>
<reference evidence="2" key="1">
    <citation type="submission" date="2022-01" db="EMBL/GenBank/DDBJ databases">
        <title>Genome-Based Taxonomic Classification of the Phylum Actinobacteria.</title>
        <authorList>
            <person name="Gao Y."/>
        </authorList>
    </citation>
    <scope>NUCLEOTIDE SEQUENCE</scope>
    <source>
        <strain evidence="2">KLBMP 8922</strain>
    </source>
</reference>
<comment type="similarity">
    <text evidence="1">Belongs to the RutC family.</text>
</comment>
<dbReference type="Gene3D" id="3.30.1330.40">
    <property type="entry name" value="RutC-like"/>
    <property type="match status" value="1"/>
</dbReference>
<proteinExistence type="inferred from homology"/>
<dbReference type="EMBL" id="JAKFHA010000006">
    <property type="protein sequence ID" value="MCF2528352.1"/>
    <property type="molecule type" value="Genomic_DNA"/>
</dbReference>
<dbReference type="GO" id="GO:0019239">
    <property type="term" value="F:deaminase activity"/>
    <property type="evidence" value="ECO:0007669"/>
    <property type="project" value="TreeGrafter"/>
</dbReference>
<dbReference type="SUPFAM" id="SSF55298">
    <property type="entry name" value="YjgF-like"/>
    <property type="match status" value="1"/>
</dbReference>
<evidence type="ECO:0000256" key="1">
    <source>
        <dbReference type="ARBA" id="ARBA00010552"/>
    </source>
</evidence>
<protein>
    <submittedName>
        <fullName evidence="2">RidA family protein</fullName>
    </submittedName>
</protein>